<organism evidence="1 2">
    <name type="scientific">Paralvinella palmiformis</name>
    <dbReference type="NCBI Taxonomy" id="53620"/>
    <lineage>
        <taxon>Eukaryota</taxon>
        <taxon>Metazoa</taxon>
        <taxon>Spiralia</taxon>
        <taxon>Lophotrochozoa</taxon>
        <taxon>Annelida</taxon>
        <taxon>Polychaeta</taxon>
        <taxon>Sedentaria</taxon>
        <taxon>Canalipalpata</taxon>
        <taxon>Terebellida</taxon>
        <taxon>Terebelliformia</taxon>
        <taxon>Alvinellidae</taxon>
        <taxon>Paralvinella</taxon>
    </lineage>
</organism>
<protein>
    <submittedName>
        <fullName evidence="1">Uncharacterized protein</fullName>
    </submittedName>
</protein>
<dbReference type="EMBL" id="JAODUP010000635">
    <property type="protein sequence ID" value="KAK2146068.1"/>
    <property type="molecule type" value="Genomic_DNA"/>
</dbReference>
<dbReference type="AlphaFoldDB" id="A0AAD9J4N6"/>
<accession>A0AAD9J4N6</accession>
<evidence type="ECO:0000313" key="2">
    <source>
        <dbReference type="Proteomes" id="UP001208570"/>
    </source>
</evidence>
<reference evidence="1" key="1">
    <citation type="journal article" date="2023" name="Mol. Biol. Evol.">
        <title>Third-Generation Sequencing Reveals the Adaptive Role of the Epigenome in Three Deep-Sea Polychaetes.</title>
        <authorList>
            <person name="Perez M."/>
            <person name="Aroh O."/>
            <person name="Sun Y."/>
            <person name="Lan Y."/>
            <person name="Juniper S.K."/>
            <person name="Young C.R."/>
            <person name="Angers B."/>
            <person name="Qian P.Y."/>
        </authorList>
    </citation>
    <scope>NUCLEOTIDE SEQUENCE</scope>
    <source>
        <strain evidence="1">P08H-3</strain>
    </source>
</reference>
<gene>
    <name evidence="1" type="ORF">LSH36_635g01017</name>
</gene>
<name>A0AAD9J4N6_9ANNE</name>
<evidence type="ECO:0000313" key="1">
    <source>
        <dbReference type="EMBL" id="KAK2146068.1"/>
    </source>
</evidence>
<dbReference type="Proteomes" id="UP001208570">
    <property type="component" value="Unassembled WGS sequence"/>
</dbReference>
<dbReference type="SUPFAM" id="SSF50814">
    <property type="entry name" value="Lipocalins"/>
    <property type="match status" value="1"/>
</dbReference>
<dbReference type="GO" id="GO:0008289">
    <property type="term" value="F:lipid binding"/>
    <property type="evidence" value="ECO:0007669"/>
    <property type="project" value="UniProtKB-KW"/>
</dbReference>
<dbReference type="Gene3D" id="2.40.128.20">
    <property type="match status" value="1"/>
</dbReference>
<dbReference type="InterPro" id="IPR012674">
    <property type="entry name" value="Calycin"/>
</dbReference>
<proteinExistence type="predicted"/>
<keyword evidence="2" id="KW-1185">Reference proteome</keyword>
<comment type="caution">
    <text evidence="1">The sequence shown here is derived from an EMBL/GenBank/DDBJ whole genome shotgun (WGS) entry which is preliminary data.</text>
</comment>
<dbReference type="InterPro" id="IPR000463">
    <property type="entry name" value="Fatty_acid-bd"/>
</dbReference>
<sequence>MSAFCGKWKRISATNVDEFIKATDLADEKAAKVRSFLKEANIVEEFVVTEKGTRRKIYVDGILHQDVTSNFNEPQEAMTALGKSTLVAKKVSNNKIEYMETAPGRADAFSVLMVEGNKLLLDYTLNGVTCRRTYERQ</sequence>
<dbReference type="PRINTS" id="PR00178">
    <property type="entry name" value="FATTYACIDBP"/>
</dbReference>